<dbReference type="GO" id="GO:0005654">
    <property type="term" value="C:nucleoplasm"/>
    <property type="evidence" value="ECO:0007669"/>
    <property type="project" value="TreeGrafter"/>
</dbReference>
<feature type="region of interest" description="Disordered" evidence="3">
    <location>
        <begin position="539"/>
        <end position="608"/>
    </location>
</feature>
<dbReference type="SMART" id="SM00326">
    <property type="entry name" value="SH3"/>
    <property type="match status" value="1"/>
</dbReference>
<dbReference type="GO" id="GO:0007009">
    <property type="term" value="P:plasma membrane organization"/>
    <property type="evidence" value="ECO:0007669"/>
    <property type="project" value="InterPro"/>
</dbReference>
<dbReference type="AlphaFoldDB" id="W8B5K7"/>
<feature type="compositionally biased region" description="Basic and acidic residues" evidence="3">
    <location>
        <begin position="386"/>
        <end position="421"/>
    </location>
</feature>
<dbReference type="PROSITE" id="PS51338">
    <property type="entry name" value="IMD"/>
    <property type="match status" value="1"/>
</dbReference>
<feature type="region of interest" description="Disordered" evidence="3">
    <location>
        <begin position="704"/>
        <end position="779"/>
    </location>
</feature>
<dbReference type="CDD" id="cd11779">
    <property type="entry name" value="SH3_Irsp53_BAIAP2L"/>
    <property type="match status" value="1"/>
</dbReference>
<feature type="compositionally biased region" description="Polar residues" evidence="3">
    <location>
        <begin position="1075"/>
        <end position="1085"/>
    </location>
</feature>
<feature type="compositionally biased region" description="Polar residues" evidence="3">
    <location>
        <begin position="919"/>
        <end position="936"/>
    </location>
</feature>
<dbReference type="PANTHER" id="PTHR14206:SF7">
    <property type="entry name" value="INSULIN RECEPTOR SUBSTRATE 53 KDA, ISOFORM A"/>
    <property type="match status" value="1"/>
</dbReference>
<evidence type="ECO:0000256" key="3">
    <source>
        <dbReference type="SAM" id="MobiDB-lite"/>
    </source>
</evidence>
<feature type="region of interest" description="Disordered" evidence="3">
    <location>
        <begin position="258"/>
        <end position="280"/>
    </location>
</feature>
<dbReference type="OrthoDB" id="3800937at2759"/>
<feature type="compositionally biased region" description="Polar residues" evidence="3">
    <location>
        <begin position="550"/>
        <end position="559"/>
    </location>
</feature>
<dbReference type="Pfam" id="PF00018">
    <property type="entry name" value="SH3_1"/>
    <property type="match status" value="1"/>
</dbReference>
<accession>W8B5K7</accession>
<sequence>MESEEITKMVDGVYKNILEKFNPGARQLISSGKGYLKALHGAASASRLFNEALAKLAMNAQQSGTSDIGAALMNVVSVYKEIQEQQMNILKAFYVDLLVPLETNLEKDTKVVQHEQKKFLQQHKVRMESYQKAVSTMKKQRKKKASPENTEKELRNLQILEDQKKKLDAFCEQSYKNAMTQERRRYGFVLERQCSIAKHWMAYHSTGKMVIDNNLENWQEIAASREVIPAAAAYEGGGGIGSYSNGSSGKRMERLKDGEDMHAGGNSTSSQLKKSRSVDAPYGDMRTLHESQVSYTQNSLPRAKSDFNLPTVTGSSDHIDHGQWDQRPVVKALYAYMPSGENQLCFDEGDRIALVGSKAKGWQFGENLRTQMFGWFPIAYTNAEGAGEREKYRSSERHNERSSDRYENVHYERNGGMRGYHDQYMPEAHMDPAMESDSTYRRRNNSAEESSPTRMFGDSYRNQKKCRPSAGANPRPGPPPTLPAPVPSNSQNQSASRILNTSQSFCGAPNGIPSVVERRKQHKLQNGPQAAHNRSILSAKHQYQQQQQQSTSMSASGNQMKPAAAAKTSLHSSNDSGFANEPPPQPEVDYSDEEQTSRVPIRRRADTNSHISRDVASWTLNRNFRNSVDSQIDDKSLHGLSRRNTKMRYDLIASDDEILQASSGGIKRTKSFWKFGGRSEDILAGMSLWQHRDLVAAPNLEDLRTDSPQSKENGQVEHEVEAENEREREREREKERERDHSRELNKNGTLTKSHSNNSTSSAEKQRNESVTSMEAYDDDENIYGMSPVVKRENIIVQNRNSMQSNATTMRAEYTPKSRMKIMKTIEIDIENPTESERLSTIKRGQKEYQKEYRETAGGMLPQINMNSTRAGAHGGRGEHESKSKSGMGGMQGSRNTLSNSHKKQQMNNVDGAGGGKHANLQQMKSNGSGGQTQSRSKQQDFPHSTEDEDLDSDDNGTLKMSDVNNFFDDISHENTTGGMIMKTVKRKDILKQYYTSEDESDDVEIKSTSSDPYDCIVINDHLVRKDEKHRRQLHNSYQEHQMEFQTFRATTTSAAMQQGNKKNKLNGGGGGEQRNGATMATSVSGKSRKHQDLQENERERDRDRERYSMNGSSTLTRNSNISANSALNTPTATILPRTRLMKSSNMTSMTLERATKNKTRENGHMSANGVGGSGGGIGGGGNDKEHKMHYGKTYGPWYDFWDQQDQHTLVSQKSMHNGKM</sequence>
<dbReference type="Pfam" id="PF08397">
    <property type="entry name" value="IMD"/>
    <property type="match status" value="1"/>
</dbReference>
<feature type="domain" description="IMD" evidence="5">
    <location>
        <begin position="1"/>
        <end position="242"/>
    </location>
</feature>
<evidence type="ECO:0000313" key="6">
    <source>
        <dbReference type="EMBL" id="JAB85039.1"/>
    </source>
</evidence>
<feature type="region of interest" description="Disordered" evidence="3">
    <location>
        <begin position="436"/>
        <end position="496"/>
    </location>
</feature>
<dbReference type="InterPro" id="IPR027681">
    <property type="entry name" value="IRSp53/IRTKS/Pinkbar"/>
</dbReference>
<dbReference type="InterPro" id="IPR001452">
    <property type="entry name" value="SH3_domain"/>
</dbReference>
<dbReference type="InterPro" id="IPR027267">
    <property type="entry name" value="AH/BAR_dom_sf"/>
</dbReference>
<dbReference type="GO" id="GO:0051017">
    <property type="term" value="P:actin filament bundle assembly"/>
    <property type="evidence" value="ECO:0007669"/>
    <property type="project" value="TreeGrafter"/>
</dbReference>
<dbReference type="PANTHER" id="PTHR14206">
    <property type="entry name" value="BRAIN-SPECIFIC ANGIOGENESIS INHIBITOR 1-ASSOCIATED PROTEIN 2"/>
    <property type="match status" value="1"/>
</dbReference>
<dbReference type="PROSITE" id="PS50002">
    <property type="entry name" value="SH3"/>
    <property type="match status" value="1"/>
</dbReference>
<evidence type="ECO:0000259" key="5">
    <source>
        <dbReference type="PROSITE" id="PS51338"/>
    </source>
</evidence>
<feature type="compositionally biased region" description="Basic and acidic residues" evidence="3">
    <location>
        <begin position="714"/>
        <end position="745"/>
    </location>
</feature>
<dbReference type="EMBL" id="GAMC01021516">
    <property type="protein sequence ID" value="JAB85039.1"/>
    <property type="molecule type" value="mRNA"/>
</dbReference>
<dbReference type="EMBL" id="GAMC01021518">
    <property type="protein sequence ID" value="JAB85037.1"/>
    <property type="molecule type" value="mRNA"/>
</dbReference>
<evidence type="ECO:0000256" key="1">
    <source>
        <dbReference type="ARBA" id="ARBA00022443"/>
    </source>
</evidence>
<dbReference type="Gene3D" id="2.30.30.40">
    <property type="entry name" value="SH3 Domains"/>
    <property type="match status" value="1"/>
</dbReference>
<feature type="compositionally biased region" description="Polar residues" evidence="3">
    <location>
        <begin position="1109"/>
        <end position="1124"/>
    </location>
</feature>
<feature type="region of interest" description="Disordered" evidence="3">
    <location>
        <begin position="854"/>
        <end position="957"/>
    </location>
</feature>
<feature type="compositionally biased region" description="Basic and acidic residues" evidence="3">
    <location>
        <begin position="1090"/>
        <end position="1107"/>
    </location>
</feature>
<organism evidence="6">
    <name type="scientific">Ceratitis capitata</name>
    <name type="common">Mediterranean fruit fly</name>
    <name type="synonym">Tephritis capitata</name>
    <dbReference type="NCBI Taxonomy" id="7213"/>
    <lineage>
        <taxon>Eukaryota</taxon>
        <taxon>Metazoa</taxon>
        <taxon>Ecdysozoa</taxon>
        <taxon>Arthropoda</taxon>
        <taxon>Hexapoda</taxon>
        <taxon>Insecta</taxon>
        <taxon>Pterygota</taxon>
        <taxon>Neoptera</taxon>
        <taxon>Endopterygota</taxon>
        <taxon>Diptera</taxon>
        <taxon>Brachycera</taxon>
        <taxon>Muscomorpha</taxon>
        <taxon>Tephritoidea</taxon>
        <taxon>Tephritidae</taxon>
        <taxon>Ceratitis</taxon>
        <taxon>Ceratitis</taxon>
    </lineage>
</organism>
<dbReference type="GO" id="GO:0051764">
    <property type="term" value="P:actin crosslink formation"/>
    <property type="evidence" value="ECO:0007669"/>
    <property type="project" value="TreeGrafter"/>
</dbReference>
<dbReference type="InterPro" id="IPR036028">
    <property type="entry name" value="SH3-like_dom_sf"/>
</dbReference>
<dbReference type="FunFam" id="1.20.1270.60:FF:000070">
    <property type="entry name" value="Uncharacterized protein, isoform C"/>
    <property type="match status" value="1"/>
</dbReference>
<reference evidence="6" key="2">
    <citation type="journal article" date="2014" name="BMC Genomics">
        <title>A genomic perspective to assessing quality of mass-reared SIT flies used in Mediterranean fruit fly (Ceratitis capitata) eradication in California.</title>
        <authorList>
            <person name="Calla B."/>
            <person name="Hall B."/>
            <person name="Hou S."/>
            <person name="Geib S.M."/>
        </authorList>
    </citation>
    <scope>NUCLEOTIDE SEQUENCE</scope>
</reference>
<feature type="domain" description="SH3" evidence="4">
    <location>
        <begin position="325"/>
        <end position="386"/>
    </location>
</feature>
<gene>
    <name evidence="6" type="primary">BAIP2</name>
</gene>
<dbReference type="FunFam" id="2.30.30.40:FF:000188">
    <property type="entry name" value="Insulin receptor tyrosine kinase substrate"/>
    <property type="match status" value="1"/>
</dbReference>
<dbReference type="SUPFAM" id="SSF103657">
    <property type="entry name" value="BAR/IMD domain-like"/>
    <property type="match status" value="1"/>
</dbReference>
<name>W8B5K7_CERCA</name>
<feature type="compositionally biased region" description="Pro residues" evidence="3">
    <location>
        <begin position="475"/>
        <end position="486"/>
    </location>
</feature>
<feature type="compositionally biased region" description="Polar residues" evidence="3">
    <location>
        <begin position="746"/>
        <end position="772"/>
    </location>
</feature>
<keyword evidence="1 2" id="KW-0728">SH3 domain</keyword>
<protein>
    <submittedName>
        <fullName evidence="6">Brain-specific angiogenesis inhibitor 1-associated protein 2</fullName>
    </submittedName>
</protein>
<proteinExistence type="evidence at transcript level"/>
<dbReference type="GO" id="GO:0030838">
    <property type="term" value="P:positive regulation of actin filament polymerization"/>
    <property type="evidence" value="ECO:0007669"/>
    <property type="project" value="TreeGrafter"/>
</dbReference>
<reference evidence="6" key="1">
    <citation type="submission" date="2013-07" db="EMBL/GenBank/DDBJ databases">
        <authorList>
            <person name="Geib S."/>
        </authorList>
    </citation>
    <scope>NUCLEOTIDE SEQUENCE</scope>
</reference>
<dbReference type="InterPro" id="IPR013606">
    <property type="entry name" value="I-BAR_dom"/>
</dbReference>
<feature type="region of interest" description="Disordered" evidence="3">
    <location>
        <begin position="1052"/>
        <end position="1124"/>
    </location>
</feature>
<dbReference type="CDD" id="cd07605">
    <property type="entry name" value="I-BAR_IMD"/>
    <property type="match status" value="1"/>
</dbReference>
<evidence type="ECO:0000256" key="2">
    <source>
        <dbReference type="PROSITE-ProRule" id="PRU00192"/>
    </source>
</evidence>
<dbReference type="GO" id="GO:0005829">
    <property type="term" value="C:cytosol"/>
    <property type="evidence" value="ECO:0007669"/>
    <property type="project" value="TreeGrafter"/>
</dbReference>
<evidence type="ECO:0000259" key="4">
    <source>
        <dbReference type="PROSITE" id="PS50002"/>
    </source>
</evidence>
<feature type="region of interest" description="Disordered" evidence="3">
    <location>
        <begin position="386"/>
        <end position="423"/>
    </location>
</feature>
<dbReference type="SUPFAM" id="SSF50044">
    <property type="entry name" value="SH3-domain"/>
    <property type="match status" value="1"/>
</dbReference>
<dbReference type="Gene3D" id="1.20.1270.60">
    <property type="entry name" value="Arfaptin homology (AH) domain/BAR domain"/>
    <property type="match status" value="1"/>
</dbReference>